<proteinExistence type="predicted"/>
<organism evidence="1 2">
    <name type="scientific">Candidatus Kaiserbacteria bacterium RIFCSPHIGHO2_02_FULL_49_16</name>
    <dbReference type="NCBI Taxonomy" id="1798490"/>
    <lineage>
        <taxon>Bacteria</taxon>
        <taxon>Candidatus Kaiseribacteriota</taxon>
    </lineage>
</organism>
<dbReference type="Proteomes" id="UP000178042">
    <property type="component" value="Unassembled WGS sequence"/>
</dbReference>
<dbReference type="Gene3D" id="2.160.20.80">
    <property type="entry name" value="E3 ubiquitin-protein ligase SopA"/>
    <property type="match status" value="1"/>
</dbReference>
<dbReference type="AlphaFoldDB" id="A0A1F6DA46"/>
<accession>A0A1F6DA46</accession>
<evidence type="ECO:0008006" key="3">
    <source>
        <dbReference type="Google" id="ProtNLM"/>
    </source>
</evidence>
<dbReference type="InterPro" id="IPR001646">
    <property type="entry name" value="5peptide_repeat"/>
</dbReference>
<dbReference type="EMBL" id="MFLD01000043">
    <property type="protein sequence ID" value="OGG58220.1"/>
    <property type="molecule type" value="Genomic_DNA"/>
</dbReference>
<evidence type="ECO:0000313" key="1">
    <source>
        <dbReference type="EMBL" id="OGG58220.1"/>
    </source>
</evidence>
<sequence>MVLEYKSGPQYLKDDSTPEQQAQDLLVRFGHLKQRESLSQHLIADLNRQAVKVSDIHRMCVNIEESRATFRELGHQTLVDAIHYGLKNLSNINLTRKSIIHTEMLGYNLNGAGLIHADCRNTDFTGSTFEEARLDWTNFSKSPLHKIEASSIRIRDVSIDLMLGAIQINYEDSWNVLSNAKVDEIGDCGGCEEINRVTLDIIPGAEIHARRGIVLFERQKPLGYIKLKGERSFLPMRTVRNYKGETIFWKGMIYALDEDLREYLETASFLYQYMHGKWRRADVEVVAHDFRRYEPDRRFGMNNLRFIDDPSIYSRLDELRKSIEEGKEECEDILPTESVQYRQHLLDTEA</sequence>
<comment type="caution">
    <text evidence="1">The sequence shown here is derived from an EMBL/GenBank/DDBJ whole genome shotgun (WGS) entry which is preliminary data.</text>
</comment>
<gene>
    <name evidence="1" type="ORF">A3C86_03690</name>
</gene>
<dbReference type="SUPFAM" id="SSF141571">
    <property type="entry name" value="Pentapeptide repeat-like"/>
    <property type="match status" value="1"/>
</dbReference>
<dbReference type="Pfam" id="PF00805">
    <property type="entry name" value="Pentapeptide"/>
    <property type="match status" value="1"/>
</dbReference>
<protein>
    <recommendedName>
        <fullName evidence="3">Pentapeptide repeat protein</fullName>
    </recommendedName>
</protein>
<name>A0A1F6DA46_9BACT</name>
<reference evidence="1 2" key="1">
    <citation type="journal article" date="2016" name="Nat. Commun.">
        <title>Thousands of microbial genomes shed light on interconnected biogeochemical processes in an aquifer system.</title>
        <authorList>
            <person name="Anantharaman K."/>
            <person name="Brown C.T."/>
            <person name="Hug L.A."/>
            <person name="Sharon I."/>
            <person name="Castelle C.J."/>
            <person name="Probst A.J."/>
            <person name="Thomas B.C."/>
            <person name="Singh A."/>
            <person name="Wilkins M.J."/>
            <person name="Karaoz U."/>
            <person name="Brodie E.L."/>
            <person name="Williams K.H."/>
            <person name="Hubbard S.S."/>
            <person name="Banfield J.F."/>
        </authorList>
    </citation>
    <scope>NUCLEOTIDE SEQUENCE [LARGE SCALE GENOMIC DNA]</scope>
</reference>
<evidence type="ECO:0000313" key="2">
    <source>
        <dbReference type="Proteomes" id="UP000178042"/>
    </source>
</evidence>